<keyword evidence="2" id="KW-0472">Membrane</keyword>
<dbReference type="EMBL" id="AYKW01000001">
    <property type="protein sequence ID" value="PIL37029.1"/>
    <property type="molecule type" value="Genomic_DNA"/>
</dbReference>
<comment type="caution">
    <text evidence="3">The sequence shown here is derived from an EMBL/GenBank/DDBJ whole genome shotgun (WGS) entry which is preliminary data.</text>
</comment>
<keyword evidence="2" id="KW-0812">Transmembrane</keyword>
<organism evidence="3 4">
    <name type="scientific">Ganoderma sinense ZZ0214-1</name>
    <dbReference type="NCBI Taxonomy" id="1077348"/>
    <lineage>
        <taxon>Eukaryota</taxon>
        <taxon>Fungi</taxon>
        <taxon>Dikarya</taxon>
        <taxon>Basidiomycota</taxon>
        <taxon>Agaricomycotina</taxon>
        <taxon>Agaricomycetes</taxon>
        <taxon>Polyporales</taxon>
        <taxon>Polyporaceae</taxon>
        <taxon>Ganoderma</taxon>
    </lineage>
</organism>
<evidence type="ECO:0000313" key="4">
    <source>
        <dbReference type="Proteomes" id="UP000230002"/>
    </source>
</evidence>
<keyword evidence="2" id="KW-1133">Transmembrane helix</keyword>
<proteinExistence type="predicted"/>
<feature type="compositionally biased region" description="Acidic residues" evidence="1">
    <location>
        <begin position="541"/>
        <end position="551"/>
    </location>
</feature>
<feature type="compositionally biased region" description="Polar residues" evidence="1">
    <location>
        <begin position="257"/>
        <end position="269"/>
    </location>
</feature>
<feature type="compositionally biased region" description="Basic and acidic residues" evidence="1">
    <location>
        <begin position="552"/>
        <end position="565"/>
    </location>
</feature>
<feature type="compositionally biased region" description="Low complexity" evidence="1">
    <location>
        <begin position="72"/>
        <end position="88"/>
    </location>
</feature>
<evidence type="ECO:0000256" key="2">
    <source>
        <dbReference type="SAM" id="Phobius"/>
    </source>
</evidence>
<feature type="compositionally biased region" description="Gly residues" evidence="1">
    <location>
        <begin position="89"/>
        <end position="101"/>
    </location>
</feature>
<feature type="compositionally biased region" description="Polar residues" evidence="1">
    <location>
        <begin position="297"/>
        <end position="312"/>
    </location>
</feature>
<dbReference type="AlphaFoldDB" id="A0A2G8STC6"/>
<feature type="region of interest" description="Disordered" evidence="1">
    <location>
        <begin position="507"/>
        <end position="565"/>
    </location>
</feature>
<evidence type="ECO:0000313" key="3">
    <source>
        <dbReference type="EMBL" id="PIL37029.1"/>
    </source>
</evidence>
<accession>A0A2G8STC6</accession>
<feature type="transmembrane region" description="Helical" evidence="2">
    <location>
        <begin position="155"/>
        <end position="182"/>
    </location>
</feature>
<keyword evidence="4" id="KW-1185">Reference proteome</keyword>
<protein>
    <submittedName>
        <fullName evidence="3">Uncharacterized protein</fullName>
    </submittedName>
</protein>
<reference evidence="3 4" key="1">
    <citation type="journal article" date="2015" name="Sci. Rep.">
        <title>Chromosome-level genome map provides insights into diverse defense mechanisms in the medicinal fungus Ganoderma sinense.</title>
        <authorList>
            <person name="Zhu Y."/>
            <person name="Xu J."/>
            <person name="Sun C."/>
            <person name="Zhou S."/>
            <person name="Xu H."/>
            <person name="Nelson D.R."/>
            <person name="Qian J."/>
            <person name="Song J."/>
            <person name="Luo H."/>
            <person name="Xiang L."/>
            <person name="Li Y."/>
            <person name="Xu Z."/>
            <person name="Ji A."/>
            <person name="Wang L."/>
            <person name="Lu S."/>
            <person name="Hayward A."/>
            <person name="Sun W."/>
            <person name="Li X."/>
            <person name="Schwartz D.C."/>
            <person name="Wang Y."/>
            <person name="Chen S."/>
        </authorList>
    </citation>
    <scope>NUCLEOTIDE SEQUENCE [LARGE SCALE GENOMIC DNA]</scope>
    <source>
        <strain evidence="3 4">ZZ0214-1</strain>
    </source>
</reference>
<feature type="region of interest" description="Disordered" evidence="1">
    <location>
        <begin position="234"/>
        <end position="347"/>
    </location>
</feature>
<gene>
    <name evidence="3" type="ORF">GSI_00721</name>
</gene>
<feature type="transmembrane region" description="Helical" evidence="2">
    <location>
        <begin position="114"/>
        <end position="134"/>
    </location>
</feature>
<dbReference type="OrthoDB" id="10250130at2759"/>
<feature type="transmembrane region" description="Helical" evidence="2">
    <location>
        <begin position="202"/>
        <end position="224"/>
    </location>
</feature>
<dbReference type="Proteomes" id="UP000230002">
    <property type="component" value="Unassembled WGS sequence"/>
</dbReference>
<feature type="region of interest" description="Disordered" evidence="1">
    <location>
        <begin position="70"/>
        <end position="103"/>
    </location>
</feature>
<evidence type="ECO:0000256" key="1">
    <source>
        <dbReference type="SAM" id="MobiDB-lite"/>
    </source>
</evidence>
<feature type="transmembrane region" description="Helical" evidence="2">
    <location>
        <begin position="437"/>
        <end position="458"/>
    </location>
</feature>
<name>A0A2G8STC6_9APHY</name>
<sequence length="587" mass="63296">MAASDTIIFGGRDVNGTYLSDVWILRAYNATLTKTNATWSGFQGSLQSGVNANGQGVTVQYLSQCATSLGRSSTSGSPTSGSNTPSGTSGTGSGSGSGTGNGSPSNPFTYNTSFVHKALGAVSVALFLPAAALYRISQPAVNITNMTDRNMASMYLGILIGIAAYALGIVGLATSFTSITTISPMAKRAVTSIHLQTTHAKAGLVLFAGLYVLVPALQLLALVVRHCCVARDREPADVRTRADSTAEKLSMNDRAASPSTRSEPMSQQEGNKEGKRRIRSWAGIGTWAGISGRRSNETTIPDDQTHTPSQRSFEVVNRPIRQRRASGNSLAAFSDPRPSHRPRNLSDLSWLDPRRSVSRLGGEYRLSPIDRREPDTPGTGPMDITSTNGLMLGQCRPADHPILPPPFESFIHILFHALLLALSVLSLVALWQRGPRPAFAVFLAWTAVFYVILLALSWNGRPRVSILSVTFSRLRAEPAAFSPVPRAASPAGSRPLSVNDSVALPFPTEGRGPYQHHQPPYRAAGADHDYRSASHGNMSADVDDDDEEDEDSRQRRIEEELNRRDVSIVTVPKRRLYLLNPNPPEAE</sequence>
<dbReference type="STRING" id="1077348.A0A2G8STC6"/>
<feature type="transmembrane region" description="Helical" evidence="2">
    <location>
        <begin position="410"/>
        <end position="431"/>
    </location>
</feature>
<feature type="compositionally biased region" description="Basic and acidic residues" evidence="1">
    <location>
        <begin position="234"/>
        <end position="246"/>
    </location>
</feature>